<dbReference type="InterPro" id="IPR009040">
    <property type="entry name" value="Ferritin-like_diiron"/>
</dbReference>
<dbReference type="Gene3D" id="1.20.1260.10">
    <property type="match status" value="1"/>
</dbReference>
<feature type="coiled-coil region" evidence="1">
    <location>
        <begin position="95"/>
        <end position="133"/>
    </location>
</feature>
<evidence type="ECO:0000313" key="3">
    <source>
        <dbReference type="EMBL" id="AAR27782.1"/>
    </source>
</evidence>
<accession>Q5VKI9</accession>
<feature type="domain" description="Ferritin-like diiron" evidence="2">
    <location>
        <begin position="6"/>
        <end position="161"/>
    </location>
</feature>
<dbReference type="InterPro" id="IPR009078">
    <property type="entry name" value="Ferritin-like_SF"/>
</dbReference>
<dbReference type="SUPFAM" id="SSF47240">
    <property type="entry name" value="Ferritin-like"/>
    <property type="match status" value="1"/>
</dbReference>
<dbReference type="PROSITE" id="PS50905">
    <property type="entry name" value="FERRITIN_LIKE"/>
    <property type="match status" value="1"/>
</dbReference>
<dbReference type="EMBL" id="AY362873">
    <property type="protein sequence ID" value="AAR27782.1"/>
    <property type="molecule type" value="mRNA"/>
</dbReference>
<proteinExistence type="evidence at transcript level"/>
<reference evidence="3" key="1">
    <citation type="submission" date="2003-08" db="EMBL/GenBank/DDBJ databases">
        <authorList>
            <person name="Luo H."/>
            <person name="Nie P."/>
            <person name="Chang M."/>
        </authorList>
    </citation>
    <scope>NUCLEOTIDE SEQUENCE</scope>
</reference>
<evidence type="ECO:0000256" key="1">
    <source>
        <dbReference type="SAM" id="Coils"/>
    </source>
</evidence>
<sequence length="220" mass="26335">MESSRINFPVEVEKKVNELISAYIRAELAYYTLAGKAASDKATLLNTARYYQARAQQLNQTRTQMAHYQTFRGAIPQFNEDSMKSLQSAQKPQSAEEMRQEMKRAVEIEHELEEKLRELIEEAESRKDSVTVRFTEKQLYRFQTPLTKQVIRPYNHQQQAKCMIAFDEMTMRREAEEKLEEVHEYHQMKFKQNFPRQFCEKHWRLSQRQLFEQSNRGLQQ</sequence>
<evidence type="ECO:0000259" key="2">
    <source>
        <dbReference type="PROSITE" id="PS50905"/>
    </source>
</evidence>
<dbReference type="AlphaFoldDB" id="Q5VKI9"/>
<dbReference type="Pfam" id="PF00210">
    <property type="entry name" value="Ferritin"/>
    <property type="match status" value="1"/>
</dbReference>
<organism evidence="3">
    <name type="scientific">Schyzocotyle acheilognathi</name>
    <name type="common">Asian fish tapeworm</name>
    <name type="synonym">Bothriocephalus acheilognathi</name>
    <dbReference type="NCBI Taxonomy" id="135513"/>
    <lineage>
        <taxon>Eukaryota</taxon>
        <taxon>Metazoa</taxon>
        <taxon>Spiralia</taxon>
        <taxon>Lophotrochozoa</taxon>
        <taxon>Platyhelminthes</taxon>
        <taxon>Cestoda</taxon>
        <taxon>Eucestoda</taxon>
        <taxon>Bothriocephalidea</taxon>
        <taxon>Bothriocephalidae</taxon>
        <taxon>Schyzocotyle</taxon>
    </lineage>
</organism>
<protein>
    <submittedName>
        <fullName evidence="3">Ferritin-like</fullName>
    </submittedName>
</protein>
<dbReference type="InterPro" id="IPR008331">
    <property type="entry name" value="Ferritin_DPS_dom"/>
</dbReference>
<reference evidence="3" key="2">
    <citation type="journal article" date="2004" name="Parasitol. Res.">
        <title>Characterization of development-related genes for the cestode Bothriocephalus acheilognathi.</title>
        <authorList>
            <person name="Luo H.L."/>
            <person name="Nie P."/>
            <person name="Chang M.X."/>
            <person name="Song Y."/>
            <person name="Yao W.J."/>
        </authorList>
    </citation>
    <scope>NUCLEOTIDE SEQUENCE</scope>
</reference>
<name>Q5VKI9_SCHAC</name>
<keyword evidence="1" id="KW-0175">Coiled coil</keyword>
<dbReference type="GO" id="GO:0008199">
    <property type="term" value="F:ferric iron binding"/>
    <property type="evidence" value="ECO:0007669"/>
    <property type="project" value="InterPro"/>
</dbReference>
<dbReference type="InterPro" id="IPR012347">
    <property type="entry name" value="Ferritin-like"/>
</dbReference>